<gene>
    <name evidence="6" type="primary">AC3</name>
</gene>
<evidence type="ECO:0000313" key="6">
    <source>
        <dbReference type="EMBL" id="CBA34959.1"/>
    </source>
</evidence>
<dbReference type="GO" id="GO:0016032">
    <property type="term" value="P:viral process"/>
    <property type="evidence" value="ECO:0007669"/>
    <property type="project" value="InterPro"/>
</dbReference>
<dbReference type="KEGG" id="vg:8527496"/>
<keyword evidence="7" id="KW-1185">Reference proteome</keyword>
<comment type="function">
    <text evidence="3">Increases viral DNA accumulation. Enhances infectivity and symptom expression.</text>
</comment>
<reference evidence="6 7" key="1">
    <citation type="journal article" date="2011" name="Virus Genes">
        <title>Velvet bean severe mosaic virus: a distinct begomovirus species causing severe mosaic in Mucuna pruriens (L.) DC.</title>
        <authorList>
            <person name="Zaim M."/>
            <person name="Kumar Y."/>
            <person name="Hallan V."/>
            <person name="Zaidi A.A."/>
        </authorList>
    </citation>
    <scope>NUCLEOTIDE SEQUENCE [LARGE SCALE GENOMIC DNA]</scope>
</reference>
<dbReference type="PRINTS" id="PR00231">
    <property type="entry name" value="GEMCOATAL3"/>
</dbReference>
<dbReference type="EMBL" id="FN543425">
    <property type="protein sequence ID" value="CBA34959.1"/>
    <property type="molecule type" value="Genomic_DNA"/>
</dbReference>
<dbReference type="InterPro" id="IPR000657">
    <property type="entry name" value="Gemini_AL3"/>
</dbReference>
<proteinExistence type="inferred from homology"/>
<evidence type="ECO:0000256" key="4">
    <source>
        <dbReference type="ARBA" id="ARBA00025955"/>
    </source>
</evidence>
<evidence type="ECO:0000256" key="2">
    <source>
        <dbReference type="ARBA" id="ARBA00022581"/>
    </source>
</evidence>
<evidence type="ECO:0000256" key="5">
    <source>
        <dbReference type="RuleBase" id="RU363029"/>
    </source>
</evidence>
<dbReference type="GeneID" id="8527496"/>
<accession>C9YHF0</accession>
<sequence>MDSRTGESITATQLRNGVYTWEINNPLYFEILEHYPILPGSRMIVTRMRIKFNHNLRKALQMHKCYLNLTIFHYFRATSGMILSIFKKQLFTYINNLGVLSLNTLLSGCSHVFYNVFQQVDNVYLDYDIKYKLY</sequence>
<comment type="similarity">
    <text evidence="1 5">Belongs to the geminiviridae replication enhancer protein family.</text>
</comment>
<name>C9YHF0_9GEMI</name>
<evidence type="ECO:0000256" key="1">
    <source>
        <dbReference type="ARBA" id="ARBA00009424"/>
    </source>
</evidence>
<evidence type="ECO:0000256" key="3">
    <source>
        <dbReference type="ARBA" id="ARBA00025603"/>
    </source>
</evidence>
<comment type="subunit">
    <text evidence="4 5">Homooligomer. Interacts with the replication-associated protein (REP). Interacts with host proliferating cell nuclear antigen (PCNA). Interacts with host retinoblastoma-related protein 1 (RBR1), and may thereby deregulate the host cell cycle. Oligomerization and interaction with PCNA are necessary for optimal replication enhancement.</text>
</comment>
<dbReference type="RefSeq" id="YP_003254638.1">
    <property type="nucleotide sequence ID" value="NC_013414.1"/>
</dbReference>
<organism evidence="6 7">
    <name type="scientific">Velvet bean severe mosaic virus</name>
    <dbReference type="NCBI Taxonomy" id="667119"/>
    <lineage>
        <taxon>Viruses</taxon>
        <taxon>Monodnaviria</taxon>
        <taxon>Shotokuvirae</taxon>
        <taxon>Cressdnaviricota</taxon>
        <taxon>Repensiviricetes</taxon>
        <taxon>Geplafuvirales</taxon>
        <taxon>Geminiviridae</taxon>
        <taxon>Begomovirus</taxon>
        <taxon>Begomovirus mucunae</taxon>
    </lineage>
</organism>
<keyword evidence="2 5" id="KW-0945">Host-virus interaction</keyword>
<dbReference type="Proteomes" id="UP000203844">
    <property type="component" value="Genome"/>
</dbReference>
<dbReference type="Pfam" id="PF01407">
    <property type="entry name" value="Gemini_AL3"/>
    <property type="match status" value="1"/>
</dbReference>
<dbReference type="OrthoDB" id="13855at10239"/>
<protein>
    <recommendedName>
        <fullName evidence="5">Replication enhancer</fullName>
        <shortName evidence="5">REn</shortName>
    </recommendedName>
</protein>
<evidence type="ECO:0000313" key="7">
    <source>
        <dbReference type="Proteomes" id="UP000203844"/>
    </source>
</evidence>